<dbReference type="Pfam" id="PF09527">
    <property type="entry name" value="ATPase_gene1"/>
    <property type="match status" value="1"/>
</dbReference>
<evidence type="ECO:0000256" key="1">
    <source>
        <dbReference type="SAM" id="Phobius"/>
    </source>
</evidence>
<reference evidence="2 3" key="1">
    <citation type="journal article" date="2016" name="Nat. Commun.">
        <title>Thousands of microbial genomes shed light on interconnected biogeochemical processes in an aquifer system.</title>
        <authorList>
            <person name="Anantharaman K."/>
            <person name="Brown C.T."/>
            <person name="Hug L.A."/>
            <person name="Sharon I."/>
            <person name="Castelle C.J."/>
            <person name="Probst A.J."/>
            <person name="Thomas B.C."/>
            <person name="Singh A."/>
            <person name="Wilkins M.J."/>
            <person name="Karaoz U."/>
            <person name="Brodie E.L."/>
            <person name="Williams K.H."/>
            <person name="Hubbard S.S."/>
            <person name="Banfield J.F."/>
        </authorList>
    </citation>
    <scope>NUCLEOTIDE SEQUENCE [LARGE SCALE GENOMIC DNA]</scope>
</reference>
<feature type="transmembrane region" description="Helical" evidence="1">
    <location>
        <begin position="27"/>
        <end position="46"/>
    </location>
</feature>
<dbReference type="Proteomes" id="UP000176826">
    <property type="component" value="Unassembled WGS sequence"/>
</dbReference>
<proteinExistence type="predicted"/>
<keyword evidence="1" id="KW-1133">Transmembrane helix</keyword>
<name>A0A1F6YC69_9BACT</name>
<dbReference type="EMBL" id="MFVT01000015">
    <property type="protein sequence ID" value="OGJ03993.1"/>
    <property type="molecule type" value="Genomic_DNA"/>
</dbReference>
<gene>
    <name evidence="2" type="ORF">A3F97_02835</name>
</gene>
<evidence type="ECO:0000313" key="3">
    <source>
        <dbReference type="Proteomes" id="UP000176826"/>
    </source>
</evidence>
<evidence type="ECO:0008006" key="4">
    <source>
        <dbReference type="Google" id="ProtNLM"/>
    </source>
</evidence>
<protein>
    <recommendedName>
        <fullName evidence="4">F0F1-ATPase subunit</fullName>
    </recommendedName>
</protein>
<accession>A0A1F6YC69</accession>
<dbReference type="InterPro" id="IPR032820">
    <property type="entry name" value="ATPase_put"/>
</dbReference>
<sequence>MEENKQNFNNGLPRQGGGPWWKPAVELVSQVSTWIVLPIILALIFGKMLDARFGTKPIIFLSLAGLGFLVTCFGIFRIIKDYIKKLQDIEKKK</sequence>
<dbReference type="AlphaFoldDB" id="A0A1F6YC69"/>
<organism evidence="2 3">
    <name type="scientific">Candidatus Nomurabacteria bacterium RIFCSPLOWO2_12_FULL_41_10</name>
    <dbReference type="NCBI Taxonomy" id="1801795"/>
    <lineage>
        <taxon>Bacteria</taxon>
        <taxon>Candidatus Nomuraibacteriota</taxon>
    </lineage>
</organism>
<feature type="transmembrane region" description="Helical" evidence="1">
    <location>
        <begin position="58"/>
        <end position="79"/>
    </location>
</feature>
<evidence type="ECO:0000313" key="2">
    <source>
        <dbReference type="EMBL" id="OGJ03993.1"/>
    </source>
</evidence>
<keyword evidence="1" id="KW-0812">Transmembrane</keyword>
<keyword evidence="1" id="KW-0472">Membrane</keyword>
<comment type="caution">
    <text evidence="2">The sequence shown here is derived from an EMBL/GenBank/DDBJ whole genome shotgun (WGS) entry which is preliminary data.</text>
</comment>